<dbReference type="Pfam" id="PF00148">
    <property type="entry name" value="Oxidored_nitro"/>
    <property type="match status" value="1"/>
</dbReference>
<feature type="domain" description="Nitrogenase/oxidoreductase component 1" evidence="1">
    <location>
        <begin position="5"/>
        <end position="83"/>
    </location>
</feature>
<feature type="non-terminal residue" evidence="2">
    <location>
        <position position="83"/>
    </location>
</feature>
<comment type="caution">
    <text evidence="2">The sequence shown here is derived from an EMBL/GenBank/DDBJ whole genome shotgun (WGS) entry which is preliminary data.</text>
</comment>
<dbReference type="SUPFAM" id="SSF53807">
    <property type="entry name" value="Helical backbone' metal receptor"/>
    <property type="match status" value="1"/>
</dbReference>
<dbReference type="GO" id="GO:0016491">
    <property type="term" value="F:oxidoreductase activity"/>
    <property type="evidence" value="ECO:0007669"/>
    <property type="project" value="InterPro"/>
</dbReference>
<gene>
    <name evidence="2" type="ORF">Q6294_32120</name>
</gene>
<evidence type="ECO:0000313" key="2">
    <source>
        <dbReference type="EMBL" id="MDP0971591.1"/>
    </source>
</evidence>
<proteinExistence type="predicted"/>
<dbReference type="AlphaFoldDB" id="A0AAW8AQ16"/>
<sequence length="83" mass="9047">PRTPRGPGEAPRCNILGPTALGFRHRDDLREIRQLLACIGVTVNVTAPLDATPSDLARLAEADFNVVLYPEVAHQAASWMSRN</sequence>
<dbReference type="PANTHER" id="PTHR33712:SF7">
    <property type="entry name" value="LIGHT-INDEPENDENT PROTOCHLOROPHYLLIDE REDUCTASE SUBUNIT B"/>
    <property type="match status" value="1"/>
</dbReference>
<name>A0AAW8AQ16_KLEPN</name>
<reference evidence="2" key="1">
    <citation type="submission" date="2023-07" db="EMBL/GenBank/DDBJ databases">
        <authorList>
            <person name="Peng Z."/>
        </authorList>
    </citation>
    <scope>NUCLEOTIDE SEQUENCE</scope>
    <source>
        <strain evidence="2">KP219</strain>
    </source>
</reference>
<dbReference type="PANTHER" id="PTHR33712">
    <property type="entry name" value="LIGHT-INDEPENDENT PROTOCHLOROPHYLLIDE REDUCTASE SUBUNIT B"/>
    <property type="match status" value="1"/>
</dbReference>
<organism evidence="2 3">
    <name type="scientific">Klebsiella pneumoniae</name>
    <dbReference type="NCBI Taxonomy" id="573"/>
    <lineage>
        <taxon>Bacteria</taxon>
        <taxon>Pseudomonadati</taxon>
        <taxon>Pseudomonadota</taxon>
        <taxon>Gammaproteobacteria</taxon>
        <taxon>Enterobacterales</taxon>
        <taxon>Enterobacteriaceae</taxon>
        <taxon>Klebsiella/Raoultella group</taxon>
        <taxon>Klebsiella</taxon>
        <taxon>Klebsiella pneumoniae complex</taxon>
    </lineage>
</organism>
<protein>
    <submittedName>
        <fullName evidence="2">Nitrogenase component 1</fullName>
    </submittedName>
</protein>
<evidence type="ECO:0000259" key="1">
    <source>
        <dbReference type="Pfam" id="PF00148"/>
    </source>
</evidence>
<dbReference type="InterPro" id="IPR050152">
    <property type="entry name" value="ChlB/BchB/BchZ"/>
</dbReference>
<accession>A0AAW8AQ16</accession>
<dbReference type="RefSeq" id="WP_305202634.1">
    <property type="nucleotide sequence ID" value="NZ_JAUUIA010000950.1"/>
</dbReference>
<feature type="non-terminal residue" evidence="2">
    <location>
        <position position="1"/>
    </location>
</feature>
<dbReference type="InterPro" id="IPR000510">
    <property type="entry name" value="Nase/OxRdtase_comp1"/>
</dbReference>
<dbReference type="Proteomes" id="UP001244490">
    <property type="component" value="Unassembled WGS sequence"/>
</dbReference>
<dbReference type="EMBL" id="JAUUIA010000950">
    <property type="protein sequence ID" value="MDP0971591.1"/>
    <property type="molecule type" value="Genomic_DNA"/>
</dbReference>
<dbReference type="Gene3D" id="3.40.50.1980">
    <property type="entry name" value="Nitrogenase molybdenum iron protein domain"/>
    <property type="match status" value="1"/>
</dbReference>
<evidence type="ECO:0000313" key="3">
    <source>
        <dbReference type="Proteomes" id="UP001244490"/>
    </source>
</evidence>